<keyword evidence="2" id="KW-0269">Exonuclease</keyword>
<sequence>MITRIFPLFVFYLLFFLGTESSFSQQKEYKIISIAFYNVENLFDTENNPFTFDDDRTPEGDDVWTQEKYMDKLQNLARVIPEIGSEITQQAPVIIGICEVENRQVLEDLINEPQLKTYNYGIVHYESPDRRGIDVALLYRKDIFRLENSVSHELLIYNSKEPDKRVYTRDQLVVSGEIDNEKLHFIVNHWPSRSGGETASSYKREKAAALNKIIIDSIFKKEPLARVISMGDFNDDPTNKSFKEILKTKGGPKGISPHQLYNPMERMLKKGMGTLAYRDGWNLFDQILISGALTGKDYSGFQFYKAGIFNKKYLITENGQYKGYPFRSYGYSGYQGGYSDHFPVYIYLVKQVTSTSSNKN</sequence>
<dbReference type="SUPFAM" id="SSF56219">
    <property type="entry name" value="DNase I-like"/>
    <property type="match status" value="1"/>
</dbReference>
<dbReference type="PANTHER" id="PTHR42834:SF1">
    <property type="entry name" value="ENDONUCLEASE_EXONUCLEASE_PHOSPHATASE FAMILY PROTEIN (AFU_ORTHOLOGUE AFUA_3G09210)"/>
    <property type="match status" value="1"/>
</dbReference>
<organism evidence="2 3">
    <name type="scientific">Salegentibacter holothuriorum</name>
    <dbReference type="NCBI Taxonomy" id="241145"/>
    <lineage>
        <taxon>Bacteria</taxon>
        <taxon>Pseudomonadati</taxon>
        <taxon>Bacteroidota</taxon>
        <taxon>Flavobacteriia</taxon>
        <taxon>Flavobacteriales</taxon>
        <taxon>Flavobacteriaceae</taxon>
        <taxon>Salegentibacter</taxon>
    </lineage>
</organism>
<dbReference type="InterPro" id="IPR036691">
    <property type="entry name" value="Endo/exonu/phosph_ase_sf"/>
</dbReference>
<accession>A0A1T5C0V5</accession>
<dbReference type="Pfam" id="PF19580">
    <property type="entry name" value="Exo_endo_phos_3"/>
    <property type="match status" value="1"/>
</dbReference>
<dbReference type="AlphaFoldDB" id="A0A1T5C0V5"/>
<keyword evidence="2" id="KW-0255">Endonuclease</keyword>
<proteinExistence type="predicted"/>
<dbReference type="Proteomes" id="UP000190230">
    <property type="component" value="Unassembled WGS sequence"/>
</dbReference>
<dbReference type="STRING" id="241145.SAMN05660776_1712"/>
<evidence type="ECO:0000313" key="2">
    <source>
        <dbReference type="EMBL" id="SKB53262.1"/>
    </source>
</evidence>
<dbReference type="Gene3D" id="3.60.10.10">
    <property type="entry name" value="Endonuclease/exonuclease/phosphatase"/>
    <property type="match status" value="1"/>
</dbReference>
<feature type="domain" description="Endonuclease/exonuclease/phosphatase" evidence="1">
    <location>
        <begin position="33"/>
        <end position="350"/>
    </location>
</feature>
<evidence type="ECO:0000313" key="3">
    <source>
        <dbReference type="Proteomes" id="UP000190230"/>
    </source>
</evidence>
<dbReference type="OrthoDB" id="9802724at2"/>
<reference evidence="3" key="1">
    <citation type="submission" date="2017-02" db="EMBL/GenBank/DDBJ databases">
        <authorList>
            <person name="Varghese N."/>
            <person name="Submissions S."/>
        </authorList>
    </citation>
    <scope>NUCLEOTIDE SEQUENCE [LARGE SCALE GENOMIC DNA]</scope>
    <source>
        <strain evidence="3">DSM 23405</strain>
    </source>
</reference>
<protein>
    <submittedName>
        <fullName evidence="2">Endonuclease/Exonuclease/phosphatase family protein</fullName>
    </submittedName>
</protein>
<keyword evidence="2" id="KW-0378">Hydrolase</keyword>
<dbReference type="PANTHER" id="PTHR42834">
    <property type="entry name" value="ENDONUCLEASE/EXONUCLEASE/PHOSPHATASE FAMILY PROTEIN (AFU_ORTHOLOGUE AFUA_3G09210)"/>
    <property type="match status" value="1"/>
</dbReference>
<dbReference type="EMBL" id="FUYY01000002">
    <property type="protein sequence ID" value="SKB53262.1"/>
    <property type="molecule type" value="Genomic_DNA"/>
</dbReference>
<dbReference type="InterPro" id="IPR005135">
    <property type="entry name" value="Endo/exonuclease/phosphatase"/>
</dbReference>
<keyword evidence="2" id="KW-0540">Nuclease</keyword>
<evidence type="ECO:0000259" key="1">
    <source>
        <dbReference type="Pfam" id="PF19580"/>
    </source>
</evidence>
<dbReference type="GO" id="GO:0004519">
    <property type="term" value="F:endonuclease activity"/>
    <property type="evidence" value="ECO:0007669"/>
    <property type="project" value="UniProtKB-KW"/>
</dbReference>
<gene>
    <name evidence="2" type="ORF">SAMN05660776_1712</name>
</gene>
<keyword evidence="3" id="KW-1185">Reference proteome</keyword>
<name>A0A1T5C0V5_9FLAO</name>
<dbReference type="GO" id="GO:0004527">
    <property type="term" value="F:exonuclease activity"/>
    <property type="evidence" value="ECO:0007669"/>
    <property type="project" value="UniProtKB-KW"/>
</dbReference>